<dbReference type="Pfam" id="PF02635">
    <property type="entry name" value="DsrE"/>
    <property type="match status" value="1"/>
</dbReference>
<comment type="similarity">
    <text evidence="1">Belongs to the DsrF/TusC family.</text>
</comment>
<evidence type="ECO:0000313" key="3">
    <source>
        <dbReference type="Proteomes" id="UP000501168"/>
    </source>
</evidence>
<dbReference type="Proteomes" id="UP000501168">
    <property type="component" value="Chromosome"/>
</dbReference>
<dbReference type="RefSeq" id="WP_166914253.1">
    <property type="nucleotide sequence ID" value="NZ_CP050253.1"/>
</dbReference>
<evidence type="ECO:0000256" key="1">
    <source>
        <dbReference type="ARBA" id="ARBA00005996"/>
    </source>
</evidence>
<dbReference type="EMBL" id="CP050253">
    <property type="protein sequence ID" value="QIQ20468.1"/>
    <property type="molecule type" value="Genomic_DNA"/>
</dbReference>
<dbReference type="InterPro" id="IPR017462">
    <property type="entry name" value="Sulphur_relay_TusC/DsrF"/>
</dbReference>
<dbReference type="NCBIfam" id="TIGR03010">
    <property type="entry name" value="sulf_tusC_dsrF"/>
    <property type="match status" value="1"/>
</dbReference>
<dbReference type="EC" id="2.8.1.-" evidence="2"/>
<dbReference type="Gene3D" id="3.40.1260.10">
    <property type="entry name" value="DsrEFH-like"/>
    <property type="match status" value="1"/>
</dbReference>
<dbReference type="FunCoup" id="A0A6G9I8C6">
    <property type="interactions" value="85"/>
</dbReference>
<reference evidence="2 3" key="1">
    <citation type="submission" date="2020-03" db="EMBL/GenBank/DDBJ databases">
        <title>Complete genome sequence of Orbus sp. IPMB12 (BCRC 80908).</title>
        <authorList>
            <person name="Lo W.-S."/>
            <person name="Chang T.-H."/>
            <person name="Kuo C.-H."/>
        </authorList>
    </citation>
    <scope>NUCLEOTIDE SEQUENCE [LARGE SCALE GENOMIC DNA]</scope>
    <source>
        <strain evidence="2 3">IPMB12</strain>
    </source>
</reference>
<organism evidence="2 3">
    <name type="scientific">Zophobihabitans entericus</name>
    <dbReference type="NCBI Taxonomy" id="1635327"/>
    <lineage>
        <taxon>Bacteria</taxon>
        <taxon>Pseudomonadati</taxon>
        <taxon>Pseudomonadota</taxon>
        <taxon>Gammaproteobacteria</taxon>
        <taxon>Orbales</taxon>
        <taxon>Orbaceae</taxon>
        <taxon>Zophobihabitans</taxon>
    </lineage>
</organism>
<keyword evidence="2" id="KW-0808">Transferase</keyword>
<dbReference type="InParanoid" id="A0A6G9I8C6"/>
<dbReference type="InterPro" id="IPR003787">
    <property type="entry name" value="Sulphur_relay_DsrE/F-like"/>
</dbReference>
<keyword evidence="3" id="KW-1185">Reference proteome</keyword>
<accession>A0A6G9I8C6</accession>
<dbReference type="NCBIfam" id="NF001238">
    <property type="entry name" value="PRK00211.1"/>
    <property type="match status" value="1"/>
</dbReference>
<dbReference type="PANTHER" id="PTHR38780">
    <property type="entry name" value="PROTEIN TUSC"/>
    <property type="match status" value="1"/>
</dbReference>
<dbReference type="PANTHER" id="PTHR38780:SF1">
    <property type="entry name" value="PROTEIN TUSC"/>
    <property type="match status" value="1"/>
</dbReference>
<evidence type="ECO:0000313" key="2">
    <source>
        <dbReference type="EMBL" id="QIQ20468.1"/>
    </source>
</evidence>
<gene>
    <name evidence="2" type="primary">tusC</name>
    <name evidence="2" type="ORF">IPMB12_01495</name>
</gene>
<dbReference type="GO" id="GO:0016740">
    <property type="term" value="F:transferase activity"/>
    <property type="evidence" value="ECO:0007669"/>
    <property type="project" value="UniProtKB-KW"/>
</dbReference>
<dbReference type="SUPFAM" id="SSF75169">
    <property type="entry name" value="DsrEFH-like"/>
    <property type="match status" value="1"/>
</dbReference>
<sequence length="115" mass="12913">MKKIAIVITSPPHGTAKGREALDAALSLSDLNEVSLFFIGDGIYHLLPNQQPDKILARDYIVTFGVLELYDIEQCYICENDMINLPEGNRVIPVITLDQNTFSLKLHQSDHILTF</sequence>
<protein>
    <submittedName>
        <fullName evidence="2">Sulfurtransferase complex subunit TusC</fullName>
        <ecNumber evidence="2">2.8.1.-</ecNumber>
    </submittedName>
</protein>
<dbReference type="AlphaFoldDB" id="A0A6G9I8C6"/>
<dbReference type="InterPro" id="IPR027396">
    <property type="entry name" value="DsrEFH-like"/>
</dbReference>
<name>A0A6G9I8C6_9GAMM</name>
<proteinExistence type="inferred from homology"/>
<dbReference type="KEGG" id="orb:IPMB12_01495"/>